<dbReference type="InterPro" id="IPR036361">
    <property type="entry name" value="SAP_dom_sf"/>
</dbReference>
<dbReference type="SUPFAM" id="SSF54928">
    <property type="entry name" value="RNA-binding domain, RBD"/>
    <property type="match status" value="1"/>
</dbReference>
<feature type="compositionally biased region" description="Basic and acidic residues" evidence="1">
    <location>
        <begin position="513"/>
        <end position="536"/>
    </location>
</feature>
<dbReference type="GO" id="GO:0003676">
    <property type="term" value="F:nucleic acid binding"/>
    <property type="evidence" value="ECO:0007669"/>
    <property type="project" value="InterPro"/>
</dbReference>
<dbReference type="Gene3D" id="1.10.720.30">
    <property type="entry name" value="SAP domain"/>
    <property type="match status" value="1"/>
</dbReference>
<proteinExistence type="predicted"/>
<dbReference type="InterPro" id="IPR035979">
    <property type="entry name" value="RBD_domain_sf"/>
</dbReference>
<dbReference type="InterPro" id="IPR034257">
    <property type="entry name" value="Acinus_RRM"/>
</dbReference>
<evidence type="ECO:0000313" key="3">
    <source>
        <dbReference type="EMBL" id="CAD6222960.1"/>
    </source>
</evidence>
<feature type="compositionally biased region" description="Basic and acidic residues" evidence="1">
    <location>
        <begin position="587"/>
        <end position="608"/>
    </location>
</feature>
<dbReference type="CDD" id="cd12432">
    <property type="entry name" value="RRM_ACINU"/>
    <property type="match status" value="1"/>
</dbReference>
<dbReference type="Pfam" id="PF16294">
    <property type="entry name" value="RSB_motif"/>
    <property type="match status" value="1"/>
</dbReference>
<feature type="region of interest" description="Disordered" evidence="1">
    <location>
        <begin position="50"/>
        <end position="75"/>
    </location>
</feature>
<feature type="compositionally biased region" description="Basic and acidic residues" evidence="1">
    <location>
        <begin position="233"/>
        <end position="242"/>
    </location>
</feature>
<dbReference type="Proteomes" id="UP000604825">
    <property type="component" value="Unassembled WGS sequence"/>
</dbReference>
<feature type="compositionally biased region" description="Polar residues" evidence="1">
    <location>
        <begin position="336"/>
        <end position="355"/>
    </location>
</feature>
<dbReference type="SUPFAM" id="SSF68906">
    <property type="entry name" value="SAP domain"/>
    <property type="match status" value="1"/>
</dbReference>
<evidence type="ECO:0000256" key="1">
    <source>
        <dbReference type="SAM" id="MobiDB-lite"/>
    </source>
</evidence>
<gene>
    <name evidence="3" type="ORF">NCGR_LOCUS15474</name>
</gene>
<feature type="domain" description="SAP" evidence="2">
    <location>
        <begin position="12"/>
        <end position="46"/>
    </location>
</feature>
<dbReference type="InterPro" id="IPR032552">
    <property type="entry name" value="RSB_motif"/>
</dbReference>
<dbReference type="OrthoDB" id="5348404at2759"/>
<evidence type="ECO:0000313" key="4">
    <source>
        <dbReference type="Proteomes" id="UP000604825"/>
    </source>
</evidence>
<feature type="region of interest" description="Disordered" evidence="1">
    <location>
        <begin position="772"/>
        <end position="810"/>
    </location>
</feature>
<evidence type="ECO:0000259" key="2">
    <source>
        <dbReference type="PROSITE" id="PS50800"/>
    </source>
</evidence>
<dbReference type="SMART" id="SM00513">
    <property type="entry name" value="SAP"/>
    <property type="match status" value="1"/>
</dbReference>
<feature type="compositionally biased region" description="Basic and acidic residues" evidence="1">
    <location>
        <begin position="360"/>
        <end position="385"/>
    </location>
</feature>
<feature type="region of interest" description="Disordered" evidence="1">
    <location>
        <begin position="225"/>
        <end position="250"/>
    </location>
</feature>
<sequence length="885" mass="95919">MSTYPVLNDRPIDQWTVTELKDELERRYLLVNGLKDDLLKRLFEAMQDEIPDGEGKATVVTSPPEEPDGGETPGSIVASVDQASIEQHVDKGASEVAKQGADLVISVTEAYDESTFATSEVTQEAVVGTVEASQKSLDAVAEVESSLVDTAATDETNGDGLDSASSGNTIVKEANPHFEGHDDTIERTPEDDTNKKMAVDDEPSDLTGSDIKLGLDVHSKILKLEDEPSPPDMKLHSHREDSDAVAVAEPEDDTRKKMIIDDVPSGLTHTNVELGAQVDCKIEQEEVSTLFDATALHAYPKERIVAAAKGLVVGTAEASQRSLDVVAEVESSLVNTAATDETNGNGPDSTSSGNTIVKEANPHSEGHGDTIEKTPEDDTNKKMAVDDEPSNLIGGDIKLGLDEHSKILKLEDEPAPSDDMLHSDNEDSDAVAVAEPEDDTSKKMIIDDVPSGPTHTNVELGAKVDCKIEQEEVSILSDATALHAYPKEHIVAVAKGLALPRRTLMSGYTSDIDLDRKEESPDRNSREKLNLDRSSGDESMDEDVMESKHADSYIKPDDLIGKTEVTSEHVFKEVSLLDTHAEGSSAHSKEIVTEEKPPTPTEKRKPEDQEVIENNEPIKRQRLWNKDAVNISDQQASKITSTVPPAKTSATTSLRIDRFVRPFTLKAVQELLGKTGSVCSFWMDQIKTHCYVTYSSVEEAVATRNAVYNLQWPPNNHNYLIAEFVDPEEVKLKLETPLPSQVPISPSTVAAPQAATFQQPEANQTLVAPHAPATSRGLLPTPAPFAKLPPTSDPGPARESLPPPPPMKLDPARTLDELFKKTQAYPRIYYMPLSEEEVSAKRAAHDNGSILAPDTTRPAAAALGRTTAPSLSLHLAGSVLKLERL</sequence>
<feature type="compositionally biased region" description="Basic and acidic residues" evidence="1">
    <location>
        <begin position="179"/>
        <end position="199"/>
    </location>
</feature>
<dbReference type="EMBL" id="CAJGYO010000004">
    <property type="protein sequence ID" value="CAD6222960.1"/>
    <property type="molecule type" value="Genomic_DNA"/>
</dbReference>
<feature type="region of interest" description="Disordered" evidence="1">
    <location>
        <begin position="414"/>
        <end position="457"/>
    </location>
</feature>
<comment type="caution">
    <text evidence="3">The sequence shown here is derived from an EMBL/GenBank/DDBJ whole genome shotgun (WGS) entry which is preliminary data.</text>
</comment>
<reference evidence="3" key="1">
    <citation type="submission" date="2020-10" db="EMBL/GenBank/DDBJ databases">
        <authorList>
            <person name="Han B."/>
            <person name="Lu T."/>
            <person name="Zhao Q."/>
            <person name="Huang X."/>
            <person name="Zhao Y."/>
        </authorList>
    </citation>
    <scope>NUCLEOTIDE SEQUENCE</scope>
</reference>
<accession>A0A811NK19</accession>
<feature type="region of interest" description="Disordered" evidence="1">
    <location>
        <begin position="579"/>
        <end position="619"/>
    </location>
</feature>
<dbReference type="PROSITE" id="PS50800">
    <property type="entry name" value="SAP"/>
    <property type="match status" value="1"/>
</dbReference>
<name>A0A811NK19_9POAL</name>
<feature type="region of interest" description="Disordered" evidence="1">
    <location>
        <begin position="179"/>
        <end position="210"/>
    </location>
</feature>
<dbReference type="PANTHER" id="PTHR47031:SF10">
    <property type="entry name" value="OS07G0626200 PROTEIN"/>
    <property type="match status" value="1"/>
</dbReference>
<feature type="region of interest" description="Disordered" evidence="1">
    <location>
        <begin position="336"/>
        <end position="397"/>
    </location>
</feature>
<protein>
    <recommendedName>
        <fullName evidence="2">SAP domain-containing protein</fullName>
    </recommendedName>
</protein>
<organism evidence="3 4">
    <name type="scientific">Miscanthus lutarioriparius</name>
    <dbReference type="NCBI Taxonomy" id="422564"/>
    <lineage>
        <taxon>Eukaryota</taxon>
        <taxon>Viridiplantae</taxon>
        <taxon>Streptophyta</taxon>
        <taxon>Embryophyta</taxon>
        <taxon>Tracheophyta</taxon>
        <taxon>Spermatophyta</taxon>
        <taxon>Magnoliopsida</taxon>
        <taxon>Liliopsida</taxon>
        <taxon>Poales</taxon>
        <taxon>Poaceae</taxon>
        <taxon>PACMAD clade</taxon>
        <taxon>Panicoideae</taxon>
        <taxon>Andropogonodae</taxon>
        <taxon>Andropogoneae</taxon>
        <taxon>Saccharinae</taxon>
        <taxon>Miscanthus</taxon>
    </lineage>
</organism>
<keyword evidence="4" id="KW-1185">Reference proteome</keyword>
<dbReference type="PANTHER" id="PTHR47031">
    <property type="entry name" value="SAP DNA-BINDING DOMAIN-CONTAINING PROTEIN"/>
    <property type="match status" value="1"/>
</dbReference>
<dbReference type="AlphaFoldDB" id="A0A811NK19"/>
<dbReference type="Pfam" id="PF02037">
    <property type="entry name" value="SAP"/>
    <property type="match status" value="1"/>
</dbReference>
<dbReference type="InterPro" id="IPR003034">
    <property type="entry name" value="SAP_dom"/>
</dbReference>
<feature type="region of interest" description="Disordered" evidence="1">
    <location>
        <begin position="512"/>
        <end position="550"/>
    </location>
</feature>